<dbReference type="Pfam" id="PF07681">
    <property type="entry name" value="DoxX"/>
    <property type="match status" value="1"/>
</dbReference>
<comment type="subcellular location">
    <subcellularLocation>
        <location evidence="1">Cell membrane</location>
        <topology evidence="1">Multi-pass membrane protein</topology>
    </subcellularLocation>
</comment>
<keyword evidence="5 7" id="KW-1133">Transmembrane helix</keyword>
<gene>
    <name evidence="8" type="ORF">C8N38_11735</name>
</gene>
<dbReference type="InterPro" id="IPR051907">
    <property type="entry name" value="DoxX-like_oxidoreductase"/>
</dbReference>
<feature type="transmembrane region" description="Helical" evidence="7">
    <location>
        <begin position="47"/>
        <end position="65"/>
    </location>
</feature>
<sequence>MTAFLQDLGFGSATAIDVAALLLRVALGTLFLAHAWLKIFVFKPAGAAGFFRSLGLPGAFAYLTMAAEILGGLALIVGLWSSLVSILLIPVIAGAGWFAHRANGFWFNNQNGGWEYPAFWTLTLLVQALLGSGALALTAV</sequence>
<reference evidence="8 9" key="1">
    <citation type="submission" date="2018-04" db="EMBL/GenBank/DDBJ databases">
        <title>Genomic Encyclopedia of Archaeal and Bacterial Type Strains, Phase II (KMG-II): from individual species to whole genera.</title>
        <authorList>
            <person name="Goeker M."/>
        </authorList>
    </citation>
    <scope>NUCLEOTIDE SEQUENCE [LARGE SCALE GENOMIC DNA]</scope>
    <source>
        <strain evidence="8 9">DSM 19783</strain>
    </source>
</reference>
<evidence type="ECO:0000256" key="5">
    <source>
        <dbReference type="ARBA" id="ARBA00022989"/>
    </source>
</evidence>
<accession>A0A8E3AQ95</accession>
<keyword evidence="4 7" id="KW-0812">Transmembrane</keyword>
<dbReference type="AlphaFoldDB" id="A0A8E3AQ95"/>
<dbReference type="GO" id="GO:0005886">
    <property type="term" value="C:plasma membrane"/>
    <property type="evidence" value="ECO:0007669"/>
    <property type="project" value="UniProtKB-SubCell"/>
</dbReference>
<evidence type="ECO:0000256" key="4">
    <source>
        <dbReference type="ARBA" id="ARBA00022692"/>
    </source>
</evidence>
<evidence type="ECO:0000256" key="7">
    <source>
        <dbReference type="SAM" id="Phobius"/>
    </source>
</evidence>
<dbReference type="OrthoDB" id="5382961at2"/>
<comment type="caution">
    <text evidence="8">The sequence shown here is derived from an EMBL/GenBank/DDBJ whole genome shotgun (WGS) entry which is preliminary data.</text>
</comment>
<keyword evidence="9" id="KW-1185">Reference proteome</keyword>
<dbReference type="Proteomes" id="UP000244037">
    <property type="component" value="Unassembled WGS sequence"/>
</dbReference>
<keyword evidence="3" id="KW-1003">Cell membrane</keyword>
<organism evidence="8 9">
    <name type="scientific">Rhodovulum kholense</name>
    <dbReference type="NCBI Taxonomy" id="453584"/>
    <lineage>
        <taxon>Bacteria</taxon>
        <taxon>Pseudomonadati</taxon>
        <taxon>Pseudomonadota</taxon>
        <taxon>Alphaproteobacteria</taxon>
        <taxon>Rhodobacterales</taxon>
        <taxon>Paracoccaceae</taxon>
        <taxon>Rhodovulum</taxon>
    </lineage>
</organism>
<evidence type="ECO:0000256" key="3">
    <source>
        <dbReference type="ARBA" id="ARBA00022475"/>
    </source>
</evidence>
<keyword evidence="6 7" id="KW-0472">Membrane</keyword>
<dbReference type="PANTHER" id="PTHR33452:SF1">
    <property type="entry name" value="INNER MEMBRANE PROTEIN YPHA-RELATED"/>
    <property type="match status" value="1"/>
</dbReference>
<evidence type="ECO:0000256" key="1">
    <source>
        <dbReference type="ARBA" id="ARBA00004651"/>
    </source>
</evidence>
<feature type="transmembrane region" description="Helical" evidence="7">
    <location>
        <begin position="72"/>
        <end position="98"/>
    </location>
</feature>
<evidence type="ECO:0000313" key="8">
    <source>
        <dbReference type="EMBL" id="PTW44301.1"/>
    </source>
</evidence>
<dbReference type="PANTHER" id="PTHR33452">
    <property type="entry name" value="OXIDOREDUCTASE CATD-RELATED"/>
    <property type="match status" value="1"/>
</dbReference>
<evidence type="ECO:0000313" key="9">
    <source>
        <dbReference type="Proteomes" id="UP000244037"/>
    </source>
</evidence>
<feature type="transmembrane region" description="Helical" evidence="7">
    <location>
        <begin position="118"/>
        <end position="139"/>
    </location>
</feature>
<dbReference type="RefSeq" id="WP_108028471.1">
    <property type="nucleotide sequence ID" value="NZ_QAYC01000017.1"/>
</dbReference>
<proteinExistence type="inferred from homology"/>
<dbReference type="InterPro" id="IPR032808">
    <property type="entry name" value="DoxX"/>
</dbReference>
<evidence type="ECO:0000256" key="2">
    <source>
        <dbReference type="ARBA" id="ARBA00006679"/>
    </source>
</evidence>
<comment type="similarity">
    <text evidence="2">Belongs to the DoxX family.</text>
</comment>
<protein>
    <submittedName>
        <fullName evidence="8">Putative oxidoreductase</fullName>
    </submittedName>
</protein>
<evidence type="ECO:0000256" key="6">
    <source>
        <dbReference type="ARBA" id="ARBA00023136"/>
    </source>
</evidence>
<feature type="transmembrane region" description="Helical" evidence="7">
    <location>
        <begin position="21"/>
        <end position="41"/>
    </location>
</feature>
<name>A0A8E3AQ95_9RHOB</name>
<dbReference type="EMBL" id="QAYC01000017">
    <property type="protein sequence ID" value="PTW44301.1"/>
    <property type="molecule type" value="Genomic_DNA"/>
</dbReference>